<name>A0A1X2I0K4_9FUNG</name>
<evidence type="ECO:0000256" key="1">
    <source>
        <dbReference type="ARBA" id="ARBA00010396"/>
    </source>
</evidence>
<organism evidence="5 6">
    <name type="scientific">Absidia repens</name>
    <dbReference type="NCBI Taxonomy" id="90262"/>
    <lineage>
        <taxon>Eukaryota</taxon>
        <taxon>Fungi</taxon>
        <taxon>Fungi incertae sedis</taxon>
        <taxon>Mucoromycota</taxon>
        <taxon>Mucoromycotina</taxon>
        <taxon>Mucoromycetes</taxon>
        <taxon>Mucorales</taxon>
        <taxon>Cunninghamellaceae</taxon>
        <taxon>Absidia</taxon>
    </lineage>
</organism>
<dbReference type="Gene3D" id="3.40.50.150">
    <property type="entry name" value="Vaccinia Virus protein VP39"/>
    <property type="match status" value="1"/>
</dbReference>
<dbReference type="Gene3D" id="1.10.150.170">
    <property type="entry name" value="Putative methyltransferase TM0872, insert domain"/>
    <property type="match status" value="1"/>
</dbReference>
<dbReference type="NCBIfam" id="TIGR00006">
    <property type="entry name" value="16S rRNA (cytosine(1402)-N(4))-methyltransferase RsmH"/>
    <property type="match status" value="1"/>
</dbReference>
<keyword evidence="3" id="KW-0808">Transferase</keyword>
<comment type="similarity">
    <text evidence="1">Belongs to the methyltransferase superfamily. RsmH family.</text>
</comment>
<keyword evidence="4" id="KW-0949">S-adenosyl-L-methionine</keyword>
<keyword evidence="2 5" id="KW-0489">Methyltransferase</keyword>
<evidence type="ECO:0000313" key="5">
    <source>
        <dbReference type="EMBL" id="ORZ06617.1"/>
    </source>
</evidence>
<evidence type="ECO:0000313" key="6">
    <source>
        <dbReference type="Proteomes" id="UP000193560"/>
    </source>
</evidence>
<dbReference type="InterPro" id="IPR023397">
    <property type="entry name" value="SAM-dep_MeTrfase_MraW_recog"/>
</dbReference>
<sequence length="299" mass="33458">MLFSSARTFPSFTSKVSFLSRCASYTTLSNCELPYIAIHKPVMIQEVLTHLAPTAGGIYSDLTFGDGGYTKAILDSCDCQVVAIDQDPTAYEKALQMASMSSYKGRLFPILGRFGDIHRLVKTQLSWSLPCFDGMVMDIGVSSGQVETASRGFSYKLDGPLDMRMFSRGRDADTTNISPNERALLRKSISAYEIVNFFSREQIANIIYQYGGDRLSRKIAAAIVDARQLEPIETTGSLASIIQKACPQPRWKRGDDDMLRNSAARTFQAFRIYINNEVNKNNEPLFPVPREKKKKKKNL</sequence>
<dbReference type="PANTHER" id="PTHR11265">
    <property type="entry name" value="S-ADENOSYL-METHYLTRANSFERASE MRAW"/>
    <property type="match status" value="1"/>
</dbReference>
<evidence type="ECO:0000256" key="4">
    <source>
        <dbReference type="ARBA" id="ARBA00022691"/>
    </source>
</evidence>
<dbReference type="GO" id="GO:0071424">
    <property type="term" value="F:rRNA (cytosine-N4-)-methyltransferase activity"/>
    <property type="evidence" value="ECO:0007669"/>
    <property type="project" value="TreeGrafter"/>
</dbReference>
<dbReference type="InterPro" id="IPR029063">
    <property type="entry name" value="SAM-dependent_MTases_sf"/>
</dbReference>
<evidence type="ECO:0000256" key="2">
    <source>
        <dbReference type="ARBA" id="ARBA00022603"/>
    </source>
</evidence>
<dbReference type="PIRSF" id="PIRSF004486">
    <property type="entry name" value="MraW"/>
    <property type="match status" value="1"/>
</dbReference>
<dbReference type="Pfam" id="PF01795">
    <property type="entry name" value="Methyltransf_5"/>
    <property type="match status" value="1"/>
</dbReference>
<dbReference type="GO" id="GO:0070475">
    <property type="term" value="P:rRNA base methylation"/>
    <property type="evidence" value="ECO:0007669"/>
    <property type="project" value="TreeGrafter"/>
</dbReference>
<dbReference type="CDD" id="cd02440">
    <property type="entry name" value="AdoMet_MTases"/>
    <property type="match status" value="1"/>
</dbReference>
<dbReference type="EMBL" id="MCGE01000038">
    <property type="protein sequence ID" value="ORZ06617.1"/>
    <property type="molecule type" value="Genomic_DNA"/>
</dbReference>
<keyword evidence="6" id="KW-1185">Reference proteome</keyword>
<gene>
    <name evidence="5" type="ORF">BCR42DRAFT_337069</name>
</gene>
<dbReference type="SUPFAM" id="SSF53335">
    <property type="entry name" value="S-adenosyl-L-methionine-dependent methyltransferases"/>
    <property type="match status" value="1"/>
</dbReference>
<dbReference type="OrthoDB" id="16290at2759"/>
<reference evidence="5 6" key="1">
    <citation type="submission" date="2016-07" db="EMBL/GenBank/DDBJ databases">
        <title>Pervasive Adenine N6-methylation of Active Genes in Fungi.</title>
        <authorList>
            <consortium name="DOE Joint Genome Institute"/>
            <person name="Mondo S.J."/>
            <person name="Dannebaum R.O."/>
            <person name="Kuo R.C."/>
            <person name="Labutti K."/>
            <person name="Haridas S."/>
            <person name="Kuo A."/>
            <person name="Salamov A."/>
            <person name="Ahrendt S.R."/>
            <person name="Lipzen A."/>
            <person name="Sullivan W."/>
            <person name="Andreopoulos W.B."/>
            <person name="Clum A."/>
            <person name="Lindquist E."/>
            <person name="Daum C."/>
            <person name="Ramamoorthy G.K."/>
            <person name="Gryganskyi A."/>
            <person name="Culley D."/>
            <person name="Magnuson J.K."/>
            <person name="James T.Y."/>
            <person name="O'Malley M.A."/>
            <person name="Stajich J.E."/>
            <person name="Spatafora J.W."/>
            <person name="Visel A."/>
            <person name="Grigoriev I.V."/>
        </authorList>
    </citation>
    <scope>NUCLEOTIDE SEQUENCE [LARGE SCALE GENOMIC DNA]</scope>
    <source>
        <strain evidence="5 6">NRRL 1336</strain>
    </source>
</reference>
<dbReference type="PANTHER" id="PTHR11265:SF0">
    <property type="entry name" value="12S RRNA N4-METHYLCYTIDINE METHYLTRANSFERASE"/>
    <property type="match status" value="1"/>
</dbReference>
<accession>A0A1X2I0K4</accession>
<dbReference type="AlphaFoldDB" id="A0A1X2I0K4"/>
<dbReference type="Proteomes" id="UP000193560">
    <property type="component" value="Unassembled WGS sequence"/>
</dbReference>
<evidence type="ECO:0000256" key="3">
    <source>
        <dbReference type="ARBA" id="ARBA00022679"/>
    </source>
</evidence>
<dbReference type="STRING" id="90262.A0A1X2I0K4"/>
<comment type="caution">
    <text evidence="5">The sequence shown here is derived from an EMBL/GenBank/DDBJ whole genome shotgun (WGS) entry which is preliminary data.</text>
</comment>
<proteinExistence type="inferred from homology"/>
<dbReference type="SUPFAM" id="SSF81799">
    <property type="entry name" value="Putative methyltransferase TM0872, insert domain"/>
    <property type="match status" value="1"/>
</dbReference>
<protein>
    <submittedName>
        <fullName evidence="5">Methylase MraW</fullName>
    </submittedName>
</protein>
<dbReference type="InterPro" id="IPR002903">
    <property type="entry name" value="RsmH"/>
</dbReference>